<reference evidence="1 2" key="3">
    <citation type="journal article" date="2013" name="Rice">
        <title>Improvement of the Oryza sativa Nipponbare reference genome using next generation sequence and optical map data.</title>
        <authorList>
            <person name="Kawahara Y."/>
            <person name="de la Bastide M."/>
            <person name="Hamilton J.P."/>
            <person name="Kanamori H."/>
            <person name="McCombie W.R."/>
            <person name="Ouyang S."/>
            <person name="Schwartz D.C."/>
            <person name="Tanaka T."/>
            <person name="Wu J."/>
            <person name="Zhou S."/>
            <person name="Childs K.L."/>
            <person name="Davidson R.M."/>
            <person name="Lin H."/>
            <person name="Quesada-Ocampo L."/>
            <person name="Vaillancourt B."/>
            <person name="Sakai H."/>
            <person name="Lee S.S."/>
            <person name="Kim J."/>
            <person name="Numa H."/>
            <person name="Itoh T."/>
            <person name="Buell C.R."/>
            <person name="Matsumoto T."/>
        </authorList>
    </citation>
    <scope>NUCLEOTIDE SEQUENCE [LARGE SCALE GENOMIC DNA]</scope>
    <source>
        <strain evidence="2">cv. Nipponbare</strain>
    </source>
</reference>
<dbReference type="EMBL" id="AP014964">
    <property type="protein sequence ID" value="BAT04034.1"/>
    <property type="molecule type" value="Genomic_DNA"/>
</dbReference>
<organism evidence="1 2">
    <name type="scientific">Oryza sativa subsp. japonica</name>
    <name type="common">Rice</name>
    <dbReference type="NCBI Taxonomy" id="39947"/>
    <lineage>
        <taxon>Eukaryota</taxon>
        <taxon>Viridiplantae</taxon>
        <taxon>Streptophyta</taxon>
        <taxon>Embryophyta</taxon>
        <taxon>Tracheophyta</taxon>
        <taxon>Spermatophyta</taxon>
        <taxon>Magnoliopsida</taxon>
        <taxon>Liliopsida</taxon>
        <taxon>Poales</taxon>
        <taxon>Poaceae</taxon>
        <taxon>BOP clade</taxon>
        <taxon>Oryzoideae</taxon>
        <taxon>Oryzeae</taxon>
        <taxon>Oryzinae</taxon>
        <taxon>Oryza</taxon>
        <taxon>Oryza sativa</taxon>
    </lineage>
</organism>
<gene>
    <name evidence="1" type="ordered locus">Os08g0172300</name>
    <name evidence="1" type="ORF">OSNPB_080172300</name>
</gene>
<protein>
    <submittedName>
        <fullName evidence="1">Os08g0172300 protein</fullName>
    </submittedName>
</protein>
<feature type="non-terminal residue" evidence="1">
    <location>
        <position position="1"/>
    </location>
</feature>
<dbReference type="AlphaFoldDB" id="A0A0N7KPC5"/>
<proteinExistence type="predicted"/>
<sequence length="69" mass="7896">PVVRFLNTELLLCMASFNPIDSFAAYNKENLVSLLSFIQRTSQKQSCYIFPFSLLSLSILFVKMKGLKM</sequence>
<keyword evidence="2" id="KW-1185">Reference proteome</keyword>
<name>A0A0N7KPC5_ORYSJ</name>
<reference evidence="1 2" key="2">
    <citation type="journal article" date="2013" name="Plant Cell Physiol.">
        <title>Rice Annotation Project Database (RAP-DB): an integrative and interactive database for rice genomics.</title>
        <authorList>
            <person name="Sakai H."/>
            <person name="Lee S.S."/>
            <person name="Tanaka T."/>
            <person name="Numa H."/>
            <person name="Kim J."/>
            <person name="Kawahara Y."/>
            <person name="Wakimoto H."/>
            <person name="Yang C.C."/>
            <person name="Iwamoto M."/>
            <person name="Abe T."/>
            <person name="Yamada Y."/>
            <person name="Muto A."/>
            <person name="Inokuchi H."/>
            <person name="Ikemura T."/>
            <person name="Matsumoto T."/>
            <person name="Sasaki T."/>
            <person name="Itoh T."/>
        </authorList>
    </citation>
    <scope>NUCLEOTIDE SEQUENCE [LARGE SCALE GENOMIC DNA]</scope>
    <source>
        <strain evidence="2">cv. Nipponbare</strain>
    </source>
</reference>
<evidence type="ECO:0000313" key="2">
    <source>
        <dbReference type="Proteomes" id="UP000059680"/>
    </source>
</evidence>
<dbReference type="Proteomes" id="UP000059680">
    <property type="component" value="Chromosome 8"/>
</dbReference>
<dbReference type="Gramene" id="Os08t0172300-01">
    <property type="protein sequence ID" value="Os08t0172300-01"/>
    <property type="gene ID" value="Os08g0172300"/>
</dbReference>
<accession>A0A0N7KPC5</accession>
<reference evidence="2" key="1">
    <citation type="journal article" date="2005" name="Nature">
        <title>The map-based sequence of the rice genome.</title>
        <authorList>
            <consortium name="International rice genome sequencing project (IRGSP)"/>
            <person name="Matsumoto T."/>
            <person name="Wu J."/>
            <person name="Kanamori H."/>
            <person name="Katayose Y."/>
            <person name="Fujisawa M."/>
            <person name="Namiki N."/>
            <person name="Mizuno H."/>
            <person name="Yamamoto K."/>
            <person name="Antonio B.A."/>
            <person name="Baba T."/>
            <person name="Sakata K."/>
            <person name="Nagamura Y."/>
            <person name="Aoki H."/>
            <person name="Arikawa K."/>
            <person name="Arita K."/>
            <person name="Bito T."/>
            <person name="Chiden Y."/>
            <person name="Fujitsuka N."/>
            <person name="Fukunaka R."/>
            <person name="Hamada M."/>
            <person name="Harada C."/>
            <person name="Hayashi A."/>
            <person name="Hijishita S."/>
            <person name="Honda M."/>
            <person name="Hosokawa S."/>
            <person name="Ichikawa Y."/>
            <person name="Idonuma A."/>
            <person name="Iijima M."/>
            <person name="Ikeda M."/>
            <person name="Ikeno M."/>
            <person name="Ito K."/>
            <person name="Ito S."/>
            <person name="Ito T."/>
            <person name="Ito Y."/>
            <person name="Ito Y."/>
            <person name="Iwabuchi A."/>
            <person name="Kamiya K."/>
            <person name="Karasawa W."/>
            <person name="Kurita K."/>
            <person name="Katagiri S."/>
            <person name="Kikuta A."/>
            <person name="Kobayashi H."/>
            <person name="Kobayashi N."/>
            <person name="Machita K."/>
            <person name="Maehara T."/>
            <person name="Masukawa M."/>
            <person name="Mizubayashi T."/>
            <person name="Mukai Y."/>
            <person name="Nagasaki H."/>
            <person name="Nagata Y."/>
            <person name="Naito S."/>
            <person name="Nakashima M."/>
            <person name="Nakama Y."/>
            <person name="Nakamichi Y."/>
            <person name="Nakamura M."/>
            <person name="Meguro A."/>
            <person name="Negishi M."/>
            <person name="Ohta I."/>
            <person name="Ohta T."/>
            <person name="Okamoto M."/>
            <person name="Ono N."/>
            <person name="Saji S."/>
            <person name="Sakaguchi M."/>
            <person name="Sakai K."/>
            <person name="Shibata M."/>
            <person name="Shimokawa T."/>
            <person name="Song J."/>
            <person name="Takazaki Y."/>
            <person name="Terasawa K."/>
            <person name="Tsugane M."/>
            <person name="Tsuji K."/>
            <person name="Ueda S."/>
            <person name="Waki K."/>
            <person name="Yamagata H."/>
            <person name="Yamamoto M."/>
            <person name="Yamamoto S."/>
            <person name="Yamane H."/>
            <person name="Yoshiki S."/>
            <person name="Yoshihara R."/>
            <person name="Yukawa K."/>
            <person name="Zhong H."/>
            <person name="Yano M."/>
            <person name="Yuan Q."/>
            <person name="Ouyang S."/>
            <person name="Liu J."/>
            <person name="Jones K.M."/>
            <person name="Gansberger K."/>
            <person name="Moffat K."/>
            <person name="Hill J."/>
            <person name="Bera J."/>
            <person name="Fadrosh D."/>
            <person name="Jin S."/>
            <person name="Johri S."/>
            <person name="Kim M."/>
            <person name="Overton L."/>
            <person name="Reardon M."/>
            <person name="Tsitrin T."/>
            <person name="Vuong H."/>
            <person name="Weaver B."/>
            <person name="Ciecko A."/>
            <person name="Tallon L."/>
            <person name="Jackson J."/>
            <person name="Pai G."/>
            <person name="Aken S.V."/>
            <person name="Utterback T."/>
            <person name="Reidmuller S."/>
            <person name="Feldblyum T."/>
            <person name="Hsiao J."/>
            <person name="Zismann V."/>
            <person name="Iobst S."/>
            <person name="de Vazeille A.R."/>
            <person name="Buell C.R."/>
            <person name="Ying K."/>
            <person name="Li Y."/>
            <person name="Lu T."/>
            <person name="Huang Y."/>
            <person name="Zhao Q."/>
            <person name="Feng Q."/>
            <person name="Zhang L."/>
            <person name="Zhu J."/>
            <person name="Weng Q."/>
            <person name="Mu J."/>
            <person name="Lu Y."/>
            <person name="Fan D."/>
            <person name="Liu Y."/>
            <person name="Guan J."/>
            <person name="Zhang Y."/>
            <person name="Yu S."/>
            <person name="Liu X."/>
            <person name="Zhang Y."/>
            <person name="Hong G."/>
            <person name="Han B."/>
            <person name="Choisne N."/>
            <person name="Demange N."/>
            <person name="Orjeda G."/>
            <person name="Samain S."/>
            <person name="Cattolico L."/>
            <person name="Pelletier E."/>
            <person name="Couloux A."/>
            <person name="Segurens B."/>
            <person name="Wincker P."/>
            <person name="D'Hont A."/>
            <person name="Scarpelli C."/>
            <person name="Weissenbach J."/>
            <person name="Salanoubat M."/>
            <person name="Quetier F."/>
            <person name="Yu Y."/>
            <person name="Kim H.R."/>
            <person name="Rambo T."/>
            <person name="Currie J."/>
            <person name="Collura K."/>
            <person name="Luo M."/>
            <person name="Yang T."/>
            <person name="Ammiraju J.S.S."/>
            <person name="Engler F."/>
            <person name="Soderlund C."/>
            <person name="Wing R.A."/>
            <person name="Palmer L.E."/>
            <person name="de la Bastide M."/>
            <person name="Spiegel L."/>
            <person name="Nascimento L."/>
            <person name="Zutavern T."/>
            <person name="O'Shaughnessy A."/>
            <person name="Dike S."/>
            <person name="Dedhia N."/>
            <person name="Preston R."/>
            <person name="Balija V."/>
            <person name="McCombie W.R."/>
            <person name="Chow T."/>
            <person name="Chen H."/>
            <person name="Chung M."/>
            <person name="Chen C."/>
            <person name="Shaw J."/>
            <person name="Wu H."/>
            <person name="Hsiao K."/>
            <person name="Chao Y."/>
            <person name="Chu M."/>
            <person name="Cheng C."/>
            <person name="Hour A."/>
            <person name="Lee P."/>
            <person name="Lin S."/>
            <person name="Lin Y."/>
            <person name="Liou J."/>
            <person name="Liu S."/>
            <person name="Hsing Y."/>
            <person name="Raghuvanshi S."/>
            <person name="Mohanty A."/>
            <person name="Bharti A.K."/>
            <person name="Gaur A."/>
            <person name="Gupta V."/>
            <person name="Kumar D."/>
            <person name="Ravi V."/>
            <person name="Vij S."/>
            <person name="Kapur A."/>
            <person name="Khurana P."/>
            <person name="Khurana P."/>
            <person name="Khurana J.P."/>
            <person name="Tyagi A.K."/>
            <person name="Gaikwad K."/>
            <person name="Singh A."/>
            <person name="Dalal V."/>
            <person name="Srivastava S."/>
            <person name="Dixit A."/>
            <person name="Pal A.K."/>
            <person name="Ghazi I.A."/>
            <person name="Yadav M."/>
            <person name="Pandit A."/>
            <person name="Bhargava A."/>
            <person name="Sureshbabu K."/>
            <person name="Batra K."/>
            <person name="Sharma T.R."/>
            <person name="Mohapatra T."/>
            <person name="Singh N.K."/>
            <person name="Messing J."/>
            <person name="Nelson A.B."/>
            <person name="Fuks G."/>
            <person name="Kavchok S."/>
            <person name="Keizer G."/>
            <person name="Linton E."/>
            <person name="Llaca V."/>
            <person name="Song R."/>
            <person name="Tanyolac B."/>
            <person name="Young S."/>
            <person name="Ho-Il K."/>
            <person name="Hahn J.H."/>
            <person name="Sangsakoo G."/>
            <person name="Vanavichit A."/>
            <person name="de Mattos Luiz.A.T."/>
            <person name="Zimmer P.D."/>
            <person name="Malone G."/>
            <person name="Dellagostin O."/>
            <person name="de Oliveira A.C."/>
            <person name="Bevan M."/>
            <person name="Bancroft I."/>
            <person name="Minx P."/>
            <person name="Cordum H."/>
            <person name="Wilson R."/>
            <person name="Cheng Z."/>
            <person name="Jin W."/>
            <person name="Jiang J."/>
            <person name="Leong S.A."/>
            <person name="Iwama H."/>
            <person name="Gojobori T."/>
            <person name="Itoh T."/>
            <person name="Niimura Y."/>
            <person name="Fujii Y."/>
            <person name="Habara T."/>
            <person name="Sakai H."/>
            <person name="Sato Y."/>
            <person name="Wilson G."/>
            <person name="Kumar K."/>
            <person name="McCouch S."/>
            <person name="Juretic N."/>
            <person name="Hoen D."/>
            <person name="Wright S."/>
            <person name="Bruskiewich R."/>
            <person name="Bureau T."/>
            <person name="Miyao A."/>
            <person name="Hirochika H."/>
            <person name="Nishikawa T."/>
            <person name="Kadowaki K."/>
            <person name="Sugiura M."/>
            <person name="Burr B."/>
            <person name="Sasaki T."/>
        </authorList>
    </citation>
    <scope>NUCLEOTIDE SEQUENCE [LARGE SCALE GENOMIC DNA]</scope>
    <source>
        <strain evidence="2">cv. Nipponbare</strain>
    </source>
</reference>
<dbReference type="ExpressionAtlas" id="A0A0N7KPC5">
    <property type="expression patterns" value="baseline and differential"/>
</dbReference>
<evidence type="ECO:0000313" key="1">
    <source>
        <dbReference type="EMBL" id="BAT04034.1"/>
    </source>
</evidence>